<name>A0A2S2CTZ8_9PROT</name>
<sequence length="258" mass="27706">MEHDELDADLHAYVDGELNPARRIEFEAYLAANPAAAARVHDFLHQKEALRRGLDLLSAAPSAPVTSLTDRLGRHLGVGLALRRLGPIAAMLLLVTGGWSLGSWYHGHHASGWAAVPAFADEAAEAHSATLAAVPLPVAPSADDLKAMADVLAQRIGGKAIDLPDVDPNLTLVRARLVPWNEGPALQFVYREPDGEVLTLFVVVGDSPGDIGLHTVEQDNLQLVYWRAGTAAYTVTGNKADRDLLTIARRMADSVRRS</sequence>
<dbReference type="Proteomes" id="UP000245629">
    <property type="component" value="Chromosome 2"/>
</dbReference>
<accession>A0A2S2CTZ8</accession>
<dbReference type="AlphaFoldDB" id="A0A2S2CTZ8"/>
<evidence type="ECO:0008006" key="3">
    <source>
        <dbReference type="Google" id="ProtNLM"/>
    </source>
</evidence>
<keyword evidence="2" id="KW-1185">Reference proteome</keyword>
<reference evidence="2" key="1">
    <citation type="submission" date="2018-05" db="EMBL/GenBank/DDBJ databases">
        <title>Azospirillum thermophila sp. nov., a novel isolated from hot spring.</title>
        <authorList>
            <person name="Zhao Z."/>
        </authorList>
    </citation>
    <scope>NUCLEOTIDE SEQUENCE [LARGE SCALE GENOMIC DNA]</scope>
    <source>
        <strain evidence="2">CFH 70021</strain>
    </source>
</reference>
<evidence type="ECO:0000313" key="2">
    <source>
        <dbReference type="Proteomes" id="UP000245629"/>
    </source>
</evidence>
<protein>
    <recommendedName>
        <fullName evidence="3">Anti-sigma factor</fullName>
    </recommendedName>
</protein>
<dbReference type="Gene3D" id="1.10.10.1320">
    <property type="entry name" value="Anti-sigma factor, zinc-finger domain"/>
    <property type="match status" value="1"/>
</dbReference>
<dbReference type="EMBL" id="CP029353">
    <property type="protein sequence ID" value="AWK87949.1"/>
    <property type="molecule type" value="Genomic_DNA"/>
</dbReference>
<organism evidence="1 2">
    <name type="scientific">Azospirillum thermophilum</name>
    <dbReference type="NCBI Taxonomy" id="2202148"/>
    <lineage>
        <taxon>Bacteria</taxon>
        <taxon>Pseudomonadati</taxon>
        <taxon>Pseudomonadota</taxon>
        <taxon>Alphaproteobacteria</taxon>
        <taxon>Rhodospirillales</taxon>
        <taxon>Azospirillaceae</taxon>
        <taxon>Azospirillum</taxon>
    </lineage>
</organism>
<dbReference type="RefSeq" id="WP_109329708.1">
    <property type="nucleotide sequence ID" value="NZ_CP029353.1"/>
</dbReference>
<gene>
    <name evidence="1" type="ORF">DEW08_09830</name>
</gene>
<proteinExistence type="predicted"/>
<evidence type="ECO:0000313" key="1">
    <source>
        <dbReference type="EMBL" id="AWK87949.1"/>
    </source>
</evidence>
<dbReference type="OrthoDB" id="9152892at2"/>
<dbReference type="InterPro" id="IPR041916">
    <property type="entry name" value="Anti_sigma_zinc_sf"/>
</dbReference>
<dbReference type="KEGG" id="azz:DEW08_09830"/>